<keyword evidence="2" id="KW-1185">Reference proteome</keyword>
<sequence>MADDLRRLNETGSAQFAEYLNQGATGAPPLHLLSHPDTSEPLAVSIKMVKRNYSNRYEFGRDLTMWLGALDPATISNDRGLWTWLALYLFDQLCPLGPDGKRKLDKQYRYILSSDYRHYYRHLVRTPWQLTRDHGPNSRFLLLATNDGPDPLRRHGDILEQLGGTQSIIRSRPIVAEASRLYSDPLSGRPKKGAAGKGGGSIRRFARVLRQLDLTFDPELMPPGGLSTILPVEFDGWKKSVAKIAFSSPTATASTASP</sequence>
<gene>
    <name evidence="1" type="ORF">KMZ93_02310</name>
</gene>
<reference evidence="1 2" key="1">
    <citation type="submission" date="2021-06" db="EMBL/GenBank/DDBJ databases">
        <title>Bradyrhizobium sp. S2-11-4 Genome sequencing.</title>
        <authorList>
            <person name="Jin L."/>
        </authorList>
    </citation>
    <scope>NUCLEOTIDE SEQUENCE [LARGE SCALE GENOMIC DNA]</scope>
    <source>
        <strain evidence="1 2">S2-11-4</strain>
    </source>
</reference>
<dbReference type="EMBL" id="CP076136">
    <property type="protein sequence ID" value="QWG23803.1"/>
    <property type="molecule type" value="Genomic_DNA"/>
</dbReference>
<protein>
    <submittedName>
        <fullName evidence="1">Uncharacterized protein</fullName>
    </submittedName>
</protein>
<dbReference type="Proteomes" id="UP000676951">
    <property type="component" value="Chromosome"/>
</dbReference>
<dbReference type="AlphaFoldDB" id="A0A975RY45"/>
<organism evidence="1 2">
    <name type="scientific">Bradyrhizobium sediminis</name>
    <dbReference type="NCBI Taxonomy" id="2840469"/>
    <lineage>
        <taxon>Bacteria</taxon>
        <taxon>Pseudomonadati</taxon>
        <taxon>Pseudomonadota</taxon>
        <taxon>Alphaproteobacteria</taxon>
        <taxon>Hyphomicrobiales</taxon>
        <taxon>Nitrobacteraceae</taxon>
        <taxon>Bradyrhizobium</taxon>
    </lineage>
</organism>
<accession>A0A975RY45</accession>
<evidence type="ECO:0000313" key="1">
    <source>
        <dbReference type="EMBL" id="QWG23803.1"/>
    </source>
</evidence>
<proteinExistence type="predicted"/>
<dbReference type="RefSeq" id="WP_215604552.1">
    <property type="nucleotide sequence ID" value="NZ_CP076136.1"/>
</dbReference>
<evidence type="ECO:0000313" key="2">
    <source>
        <dbReference type="Proteomes" id="UP000676951"/>
    </source>
</evidence>
<name>A0A975RY45_9BRAD</name>